<accession>X1JUY8</accession>
<dbReference type="AlphaFoldDB" id="X1JUY8"/>
<gene>
    <name evidence="1" type="ORF">S03H2_70906</name>
</gene>
<organism evidence="1">
    <name type="scientific">marine sediment metagenome</name>
    <dbReference type="NCBI Taxonomy" id="412755"/>
    <lineage>
        <taxon>unclassified sequences</taxon>
        <taxon>metagenomes</taxon>
        <taxon>ecological metagenomes</taxon>
    </lineage>
</organism>
<reference evidence="1" key="1">
    <citation type="journal article" date="2014" name="Front. Microbiol.">
        <title>High frequency of phylogenetically diverse reductive dehalogenase-homologous genes in deep subseafloor sedimentary metagenomes.</title>
        <authorList>
            <person name="Kawai M."/>
            <person name="Futagami T."/>
            <person name="Toyoda A."/>
            <person name="Takaki Y."/>
            <person name="Nishi S."/>
            <person name="Hori S."/>
            <person name="Arai W."/>
            <person name="Tsubouchi T."/>
            <person name="Morono Y."/>
            <person name="Uchiyama I."/>
            <person name="Ito T."/>
            <person name="Fujiyama A."/>
            <person name="Inagaki F."/>
            <person name="Takami H."/>
        </authorList>
    </citation>
    <scope>NUCLEOTIDE SEQUENCE</scope>
    <source>
        <strain evidence="1">Expedition CK06-06</strain>
    </source>
</reference>
<dbReference type="EMBL" id="BARU01047270">
    <property type="protein sequence ID" value="GAH97912.1"/>
    <property type="molecule type" value="Genomic_DNA"/>
</dbReference>
<comment type="caution">
    <text evidence="1">The sequence shown here is derived from an EMBL/GenBank/DDBJ whole genome shotgun (WGS) entry which is preliminary data.</text>
</comment>
<name>X1JUY8_9ZZZZ</name>
<feature type="non-terminal residue" evidence="1">
    <location>
        <position position="1"/>
    </location>
</feature>
<proteinExistence type="predicted"/>
<sequence>DREITKILNIEDSTFLKKVSITKKDWGGGFTETSTQVISRIDEGLGIIQVEVSKLFDSLRSYI</sequence>
<evidence type="ECO:0000313" key="1">
    <source>
        <dbReference type="EMBL" id="GAH97912.1"/>
    </source>
</evidence>
<protein>
    <submittedName>
        <fullName evidence="1">Uncharacterized protein</fullName>
    </submittedName>
</protein>